<dbReference type="InterPro" id="IPR029045">
    <property type="entry name" value="ClpP/crotonase-like_dom_sf"/>
</dbReference>
<feature type="domain" description="NfeD-like C-terminal" evidence="6">
    <location>
        <begin position="440"/>
        <end position="493"/>
    </location>
</feature>
<dbReference type="Pfam" id="PF25145">
    <property type="entry name" value="NfeD1b_N"/>
    <property type="match status" value="1"/>
</dbReference>
<dbReference type="GO" id="GO:0005886">
    <property type="term" value="C:plasma membrane"/>
    <property type="evidence" value="ECO:0007669"/>
    <property type="project" value="TreeGrafter"/>
</dbReference>
<keyword evidence="4 5" id="KW-0472">Membrane</keyword>
<reference evidence="9 10" key="1">
    <citation type="journal article" date="2017" name="ISME J.">
        <title>Energy and carbon metabolisms in a deep terrestrial subsurface fluid microbial community.</title>
        <authorList>
            <person name="Momper L."/>
            <person name="Jungbluth S.P."/>
            <person name="Lee M.D."/>
            <person name="Amend J.P."/>
        </authorList>
    </citation>
    <scope>NUCLEOTIDE SEQUENCE [LARGE SCALE GENOMIC DNA]</scope>
    <source>
        <strain evidence="9">SURF_26</strain>
    </source>
</reference>
<dbReference type="EMBL" id="QZJZ01000094">
    <property type="protein sequence ID" value="RJP56519.1"/>
    <property type="molecule type" value="Genomic_DNA"/>
</dbReference>
<sequence length="499" mass="55177">MGHRSISYYQRSKILCCIFLCFSLLVGVYVVFAQTDERVVFHKAYLIPMHGEVDFALSRFISRSAESAVSDGADVIVFDIDTFGGRVDSALEISHTITNLQNVHTVGYISVKAISAGALIALSCNEIIMKENTTIGDCAPISMTNEGPTMLGEKFQSPLRAEFRKLADRNGYPVVLAEAMVSADSEVLKVFDTQGGYVYMTRTSYDNLTDTEKANIYKTEVVIEKDKLLTMHDKEALEYGFAALVVKGMDDVNEYLGLNKDMITSTEFLWSEKLVRFIDSIAPILMLLGLLGLYTEFKVPGFGLPGIFGITCFALVFGSKFLVGLATYTEVLLFLIGLILLFLEIFVIPGFGITGVTGIFCVIISLYLASQSFVIPQFPWEVVLARQWLRAFLWTILVFFVTAILMARFLPGSWFGRKIMLSADLGQSTTKVDMKQDMSAYLNQTGMAVSMLRPSGRAKFQDTILDVITDGSFIEAGTAIKVIRVEGKKLVVEQDTGAV</sequence>
<dbReference type="InterPro" id="IPR056738">
    <property type="entry name" value="NfeD1b_N"/>
</dbReference>
<evidence type="ECO:0000256" key="5">
    <source>
        <dbReference type="SAM" id="Phobius"/>
    </source>
</evidence>
<feature type="transmembrane region" description="Helical" evidence="5">
    <location>
        <begin position="325"/>
        <end position="343"/>
    </location>
</feature>
<evidence type="ECO:0000313" key="10">
    <source>
        <dbReference type="Proteomes" id="UP000266426"/>
    </source>
</evidence>
<gene>
    <name evidence="9" type="ORF">C4541_12385</name>
</gene>
<keyword evidence="9" id="KW-0645">Protease</keyword>
<evidence type="ECO:0000259" key="6">
    <source>
        <dbReference type="Pfam" id="PF01957"/>
    </source>
</evidence>
<dbReference type="Gene3D" id="3.90.226.10">
    <property type="entry name" value="2-enoyl-CoA Hydratase, Chain A, domain 1"/>
    <property type="match status" value="1"/>
</dbReference>
<proteinExistence type="predicted"/>
<name>A0A3A4QV07_9BACT</name>
<evidence type="ECO:0000256" key="3">
    <source>
        <dbReference type="ARBA" id="ARBA00022989"/>
    </source>
</evidence>
<dbReference type="SUPFAM" id="SSF52096">
    <property type="entry name" value="ClpP/crotonase"/>
    <property type="match status" value="1"/>
</dbReference>
<feature type="transmembrane region" description="Helical" evidence="5">
    <location>
        <begin position="388"/>
        <end position="410"/>
    </location>
</feature>
<dbReference type="InterPro" id="IPR052165">
    <property type="entry name" value="Membrane_assoc_protease"/>
</dbReference>
<dbReference type="PANTHER" id="PTHR33507">
    <property type="entry name" value="INNER MEMBRANE PROTEIN YBBJ"/>
    <property type="match status" value="1"/>
</dbReference>
<evidence type="ECO:0000259" key="7">
    <source>
        <dbReference type="Pfam" id="PF24961"/>
    </source>
</evidence>
<evidence type="ECO:0000259" key="8">
    <source>
        <dbReference type="Pfam" id="PF25145"/>
    </source>
</evidence>
<dbReference type="InterPro" id="IPR056739">
    <property type="entry name" value="NfeD_membrane"/>
</dbReference>
<dbReference type="InterPro" id="IPR002810">
    <property type="entry name" value="NfeD-like_C"/>
</dbReference>
<comment type="caution">
    <text evidence="9">The sequence shown here is derived from an EMBL/GenBank/DDBJ whole genome shotgun (WGS) entry which is preliminary data.</text>
</comment>
<dbReference type="CDD" id="cd07021">
    <property type="entry name" value="Clp_protease_NfeD_like"/>
    <property type="match status" value="1"/>
</dbReference>
<comment type="subcellular location">
    <subcellularLocation>
        <location evidence="1">Membrane</location>
        <topology evidence="1">Multi-pass membrane protein</topology>
    </subcellularLocation>
</comment>
<dbReference type="InterPro" id="IPR012340">
    <property type="entry name" value="NA-bd_OB-fold"/>
</dbReference>
<dbReference type="Proteomes" id="UP000266426">
    <property type="component" value="Unassembled WGS sequence"/>
</dbReference>
<evidence type="ECO:0000256" key="4">
    <source>
        <dbReference type="ARBA" id="ARBA00023136"/>
    </source>
</evidence>
<dbReference type="Pfam" id="PF01957">
    <property type="entry name" value="NfeD"/>
    <property type="match status" value="1"/>
</dbReference>
<organism evidence="9 10">
    <name type="scientific">Candidatus Auribacter fodinae</name>
    <dbReference type="NCBI Taxonomy" id="2093366"/>
    <lineage>
        <taxon>Bacteria</taxon>
        <taxon>Pseudomonadati</taxon>
        <taxon>Candidatus Auribacterota</taxon>
        <taxon>Candidatus Auribacteria</taxon>
        <taxon>Candidatus Auribacterales</taxon>
        <taxon>Candidatus Auribacteraceae</taxon>
        <taxon>Candidatus Auribacter</taxon>
    </lineage>
</organism>
<dbReference type="Pfam" id="PF24961">
    <property type="entry name" value="NfeD_membrane"/>
    <property type="match status" value="1"/>
</dbReference>
<dbReference type="PANTHER" id="PTHR33507:SF3">
    <property type="entry name" value="INNER MEMBRANE PROTEIN YBBJ"/>
    <property type="match status" value="1"/>
</dbReference>
<evidence type="ECO:0000256" key="1">
    <source>
        <dbReference type="ARBA" id="ARBA00004141"/>
    </source>
</evidence>
<feature type="domain" description="NfeD integral membrane" evidence="7">
    <location>
        <begin position="281"/>
        <end position="405"/>
    </location>
</feature>
<accession>A0A3A4QV07</accession>
<dbReference type="Gene3D" id="2.40.50.140">
    <property type="entry name" value="Nucleic acid-binding proteins"/>
    <property type="match status" value="1"/>
</dbReference>
<feature type="domain" description="NfeD1b N-terminal" evidence="8">
    <location>
        <begin position="44"/>
        <end position="203"/>
    </location>
</feature>
<dbReference type="GO" id="GO:0006508">
    <property type="term" value="P:proteolysis"/>
    <property type="evidence" value="ECO:0007669"/>
    <property type="project" value="UniProtKB-KW"/>
</dbReference>
<dbReference type="AlphaFoldDB" id="A0A3A4QV07"/>
<evidence type="ECO:0000256" key="2">
    <source>
        <dbReference type="ARBA" id="ARBA00022692"/>
    </source>
</evidence>
<keyword evidence="3 5" id="KW-1133">Transmembrane helix</keyword>
<evidence type="ECO:0000313" key="9">
    <source>
        <dbReference type="EMBL" id="RJP56519.1"/>
    </source>
</evidence>
<feature type="transmembrane region" description="Helical" evidence="5">
    <location>
        <begin position="350"/>
        <end position="368"/>
    </location>
</feature>
<keyword evidence="2 5" id="KW-0812">Transmembrane</keyword>
<keyword evidence="9" id="KW-0378">Hydrolase</keyword>
<dbReference type="GO" id="GO:0008233">
    <property type="term" value="F:peptidase activity"/>
    <property type="evidence" value="ECO:0007669"/>
    <property type="project" value="UniProtKB-KW"/>
</dbReference>
<protein>
    <submittedName>
        <fullName evidence="9">Serine protease</fullName>
    </submittedName>
</protein>
<feature type="transmembrane region" description="Helical" evidence="5">
    <location>
        <begin position="301"/>
        <end position="319"/>
    </location>
</feature>